<dbReference type="InterPro" id="IPR036520">
    <property type="entry name" value="UPF0759_sf"/>
</dbReference>
<proteinExistence type="predicted"/>
<dbReference type="EMBL" id="JAAGRR010000104">
    <property type="protein sequence ID" value="NDY42956.1"/>
    <property type="molecule type" value="Genomic_DNA"/>
</dbReference>
<dbReference type="Pfam" id="PF01904">
    <property type="entry name" value="DUF72"/>
    <property type="match status" value="1"/>
</dbReference>
<dbReference type="Proteomes" id="UP000469346">
    <property type="component" value="Unassembled WGS sequence"/>
</dbReference>
<dbReference type="InterPro" id="IPR002763">
    <property type="entry name" value="DUF72"/>
</dbReference>
<reference evidence="1 2" key="1">
    <citation type="submission" date="2020-02" db="EMBL/GenBank/DDBJ databases">
        <title>Comparative genomics of sulfur disproportionating microorganisms.</title>
        <authorList>
            <person name="Ward L.M."/>
            <person name="Bertran E."/>
            <person name="Johnston D.T."/>
        </authorList>
    </citation>
    <scope>NUCLEOTIDE SEQUENCE [LARGE SCALE GENOMIC DNA]</scope>
    <source>
        <strain evidence="1 2">DSM 100025</strain>
    </source>
</reference>
<keyword evidence="2" id="KW-1185">Reference proteome</keyword>
<accession>A0A6N9TWU6</accession>
<dbReference type="RefSeq" id="WP_163299082.1">
    <property type="nucleotide sequence ID" value="NZ_JAAGRR010000104.1"/>
</dbReference>
<evidence type="ECO:0000313" key="2">
    <source>
        <dbReference type="Proteomes" id="UP000469346"/>
    </source>
</evidence>
<dbReference type="Gene3D" id="3.20.20.410">
    <property type="entry name" value="Protein of unknown function UPF0759"/>
    <property type="match status" value="1"/>
</dbReference>
<evidence type="ECO:0000313" key="1">
    <source>
        <dbReference type="EMBL" id="NDY42956.1"/>
    </source>
</evidence>
<dbReference type="SUPFAM" id="SSF117396">
    <property type="entry name" value="TM1631-like"/>
    <property type="match status" value="1"/>
</dbReference>
<protein>
    <submittedName>
        <fullName evidence="1">DUF72 domain-containing protein</fullName>
    </submittedName>
</protein>
<sequence>MPRSRADRHAPPIHVGTSGWNYPEFEGRLYPPGLPQARRLEFYAGVFGAVELNASFYRSFPAKTWEGWARRTPPGFLWAVKVHRYLTHVRRLEVEPDSARRIWADPAPLGEKLAVALVQLPPDLPFDPDRLGRFLDLAAGGGRLALEARHSSWHAPAAWRCLEARNVAWVVADTAGRYPMSVRVTADFAYVRLHGAEGLYRGRYGDERLGAWLETIRSWGVETFCFFDNTASGDAASDALRMAELAGRRLPPPFAGT</sequence>
<gene>
    <name evidence="1" type="ORF">G3N55_08890</name>
</gene>
<name>A0A6N9TWU6_DISTH</name>
<dbReference type="PANTHER" id="PTHR30348">
    <property type="entry name" value="UNCHARACTERIZED PROTEIN YECE"/>
    <property type="match status" value="1"/>
</dbReference>
<dbReference type="PANTHER" id="PTHR30348:SF4">
    <property type="entry name" value="DUF72 DOMAIN-CONTAINING PROTEIN"/>
    <property type="match status" value="1"/>
</dbReference>
<dbReference type="AlphaFoldDB" id="A0A6N9TWU6"/>
<organism evidence="1 2">
    <name type="scientific">Dissulfurirhabdus thermomarina</name>
    <dbReference type="NCBI Taxonomy" id="1765737"/>
    <lineage>
        <taxon>Bacteria</taxon>
        <taxon>Deltaproteobacteria</taxon>
        <taxon>Dissulfurirhabdaceae</taxon>
        <taxon>Dissulfurirhabdus</taxon>
    </lineage>
</organism>
<comment type="caution">
    <text evidence="1">The sequence shown here is derived from an EMBL/GenBank/DDBJ whole genome shotgun (WGS) entry which is preliminary data.</text>
</comment>